<comment type="caution">
    <text evidence="1">The sequence shown here is derived from an EMBL/GenBank/DDBJ whole genome shotgun (WGS) entry which is preliminary data.</text>
</comment>
<organism evidence="1 2">
    <name type="scientific">Symbiodinium pilosum</name>
    <name type="common">Dinoflagellate</name>
    <dbReference type="NCBI Taxonomy" id="2952"/>
    <lineage>
        <taxon>Eukaryota</taxon>
        <taxon>Sar</taxon>
        <taxon>Alveolata</taxon>
        <taxon>Dinophyceae</taxon>
        <taxon>Suessiales</taxon>
        <taxon>Symbiodiniaceae</taxon>
        <taxon>Symbiodinium</taxon>
    </lineage>
</organism>
<dbReference type="EMBL" id="CAJNIZ010004180">
    <property type="protein sequence ID" value="CAE7229750.1"/>
    <property type="molecule type" value="Genomic_DNA"/>
</dbReference>
<evidence type="ECO:0000313" key="2">
    <source>
        <dbReference type="Proteomes" id="UP000649617"/>
    </source>
</evidence>
<dbReference type="AlphaFoldDB" id="A0A812KHM4"/>
<keyword evidence="2" id="KW-1185">Reference proteome</keyword>
<accession>A0A812KHM4</accession>
<protein>
    <submittedName>
        <fullName evidence="1">Uncharacterized protein</fullName>
    </submittedName>
</protein>
<dbReference type="Proteomes" id="UP000649617">
    <property type="component" value="Unassembled WGS sequence"/>
</dbReference>
<name>A0A812KHM4_SYMPI</name>
<proteinExistence type="predicted"/>
<sequence length="92" mass="10280">VVAFAQQALHQAAAAGRVVLLEGREETLDFIPSEYRFRLVLPESCNLLRGQRRAAQRILGEAREILAKEEVDTVEDVLIKAMHAVAKGRKLE</sequence>
<feature type="non-terminal residue" evidence="1">
    <location>
        <position position="92"/>
    </location>
</feature>
<gene>
    <name evidence="1" type="ORF">SPIL2461_LOCUS3424</name>
</gene>
<evidence type="ECO:0000313" key="1">
    <source>
        <dbReference type="EMBL" id="CAE7229750.1"/>
    </source>
</evidence>
<reference evidence="1" key="1">
    <citation type="submission" date="2021-02" db="EMBL/GenBank/DDBJ databases">
        <authorList>
            <person name="Dougan E. K."/>
            <person name="Rhodes N."/>
            <person name="Thang M."/>
            <person name="Chan C."/>
        </authorList>
    </citation>
    <scope>NUCLEOTIDE SEQUENCE</scope>
</reference>
<dbReference type="OrthoDB" id="417153at2759"/>